<dbReference type="OrthoDB" id="5561043at2759"/>
<evidence type="ECO:0000259" key="6">
    <source>
        <dbReference type="Pfam" id="PF00296"/>
    </source>
</evidence>
<dbReference type="Proteomes" id="UP000799770">
    <property type="component" value="Unassembled WGS sequence"/>
</dbReference>
<dbReference type="InterPro" id="IPR016215">
    <property type="entry name" value="NTA_MOA"/>
</dbReference>
<dbReference type="InterPro" id="IPR036661">
    <property type="entry name" value="Luciferase-like_sf"/>
</dbReference>
<evidence type="ECO:0000313" key="7">
    <source>
        <dbReference type="EMBL" id="KAF2105626.1"/>
    </source>
</evidence>
<keyword evidence="3" id="KW-0560">Oxidoreductase</keyword>
<dbReference type="InterPro" id="IPR051260">
    <property type="entry name" value="Diverse_substr_monoxygenases"/>
</dbReference>
<gene>
    <name evidence="7" type="ORF">BDV96DRAFT_655482</name>
</gene>
<evidence type="ECO:0000256" key="1">
    <source>
        <dbReference type="ARBA" id="ARBA00022630"/>
    </source>
</evidence>
<dbReference type="InterPro" id="IPR011251">
    <property type="entry name" value="Luciferase-like_dom"/>
</dbReference>
<keyword evidence="8" id="KW-1185">Reference proteome</keyword>
<keyword evidence="2" id="KW-0288">FMN</keyword>
<evidence type="ECO:0000256" key="3">
    <source>
        <dbReference type="ARBA" id="ARBA00023002"/>
    </source>
</evidence>
<dbReference type="PANTHER" id="PTHR30011:SF16">
    <property type="entry name" value="C2H2 FINGER DOMAIN TRANSCRIPTION FACTOR (EUROFUNG)-RELATED"/>
    <property type="match status" value="1"/>
</dbReference>
<dbReference type="Pfam" id="PF00296">
    <property type="entry name" value="Bac_luciferase"/>
    <property type="match status" value="1"/>
</dbReference>
<dbReference type="CDD" id="cd01095">
    <property type="entry name" value="Nitrilotriacetate_monoxgenase"/>
    <property type="match status" value="1"/>
</dbReference>
<evidence type="ECO:0000256" key="5">
    <source>
        <dbReference type="ARBA" id="ARBA00033748"/>
    </source>
</evidence>
<dbReference type="PANTHER" id="PTHR30011">
    <property type="entry name" value="ALKANESULFONATE MONOOXYGENASE-RELATED"/>
    <property type="match status" value="1"/>
</dbReference>
<keyword evidence="1" id="KW-0285">Flavoprotein</keyword>
<dbReference type="PIRSF" id="PIRSF000337">
    <property type="entry name" value="NTA_MOA"/>
    <property type="match status" value="1"/>
</dbReference>
<evidence type="ECO:0000256" key="4">
    <source>
        <dbReference type="ARBA" id="ARBA00023033"/>
    </source>
</evidence>
<feature type="domain" description="Luciferase-like" evidence="6">
    <location>
        <begin position="27"/>
        <end position="397"/>
    </location>
</feature>
<proteinExistence type="inferred from homology"/>
<reference evidence="7" key="1">
    <citation type="journal article" date="2020" name="Stud. Mycol.">
        <title>101 Dothideomycetes genomes: a test case for predicting lifestyles and emergence of pathogens.</title>
        <authorList>
            <person name="Haridas S."/>
            <person name="Albert R."/>
            <person name="Binder M."/>
            <person name="Bloem J."/>
            <person name="Labutti K."/>
            <person name="Salamov A."/>
            <person name="Andreopoulos B."/>
            <person name="Baker S."/>
            <person name="Barry K."/>
            <person name="Bills G."/>
            <person name="Bluhm B."/>
            <person name="Cannon C."/>
            <person name="Castanera R."/>
            <person name="Culley D."/>
            <person name="Daum C."/>
            <person name="Ezra D."/>
            <person name="Gonzalez J."/>
            <person name="Henrissat B."/>
            <person name="Kuo A."/>
            <person name="Liang C."/>
            <person name="Lipzen A."/>
            <person name="Lutzoni F."/>
            <person name="Magnuson J."/>
            <person name="Mondo S."/>
            <person name="Nolan M."/>
            <person name="Ohm R."/>
            <person name="Pangilinan J."/>
            <person name="Park H.-J."/>
            <person name="Ramirez L."/>
            <person name="Alfaro M."/>
            <person name="Sun H."/>
            <person name="Tritt A."/>
            <person name="Yoshinaga Y."/>
            <person name="Zwiers L.-H."/>
            <person name="Turgeon B."/>
            <person name="Goodwin S."/>
            <person name="Spatafora J."/>
            <person name="Crous P."/>
            <person name="Grigoriev I."/>
        </authorList>
    </citation>
    <scope>NUCLEOTIDE SEQUENCE</scope>
    <source>
        <strain evidence="7">CBS 627.86</strain>
    </source>
</reference>
<organism evidence="7 8">
    <name type="scientific">Lophiotrema nucula</name>
    <dbReference type="NCBI Taxonomy" id="690887"/>
    <lineage>
        <taxon>Eukaryota</taxon>
        <taxon>Fungi</taxon>
        <taxon>Dikarya</taxon>
        <taxon>Ascomycota</taxon>
        <taxon>Pezizomycotina</taxon>
        <taxon>Dothideomycetes</taxon>
        <taxon>Pleosporomycetidae</taxon>
        <taxon>Pleosporales</taxon>
        <taxon>Lophiotremataceae</taxon>
        <taxon>Lophiotrema</taxon>
    </lineage>
</organism>
<dbReference type="GO" id="GO:0004497">
    <property type="term" value="F:monooxygenase activity"/>
    <property type="evidence" value="ECO:0007669"/>
    <property type="project" value="UniProtKB-KW"/>
</dbReference>
<keyword evidence="4" id="KW-0503">Monooxygenase</keyword>
<dbReference type="SUPFAM" id="SSF51679">
    <property type="entry name" value="Bacterial luciferase-like"/>
    <property type="match status" value="1"/>
</dbReference>
<accession>A0A6A5YES8</accession>
<evidence type="ECO:0000313" key="8">
    <source>
        <dbReference type="Proteomes" id="UP000799770"/>
    </source>
</evidence>
<protein>
    <submittedName>
        <fullName evidence="7">Luciferase-like domain-containing protein</fullName>
    </submittedName>
</protein>
<dbReference type="Gene3D" id="3.20.20.30">
    <property type="entry name" value="Luciferase-like domain"/>
    <property type="match status" value="1"/>
</dbReference>
<evidence type="ECO:0000256" key="2">
    <source>
        <dbReference type="ARBA" id="ARBA00022643"/>
    </source>
</evidence>
<comment type="similarity">
    <text evidence="5">Belongs to the NtaA/SnaA/DszA monooxygenase family.</text>
</comment>
<dbReference type="GO" id="GO:0016705">
    <property type="term" value="F:oxidoreductase activity, acting on paired donors, with incorporation or reduction of molecular oxygen"/>
    <property type="evidence" value="ECO:0007669"/>
    <property type="project" value="InterPro"/>
</dbReference>
<name>A0A6A5YES8_9PLEO</name>
<sequence length="475" mass="52569">MTPAGRKLILNAFVEMCSGHQSPGLWRHPDDHSHEFNDVEHWVELAKLLEDAKIHGIFIADVLGGYDVYNGNLDAAIRSGAQWPVNEPLAVISAMAAATKSIGFGVTVSTTYEQPYHLARRLSTVDHLTNGRLGWNIVTSYLDSAARNMGREQQPQHDDRYAQAEEYIKVMYKLFESSWRDDAVILDREKGVYTDPSRVRTINHKGEFFSVPGPHICQPSPQRTPLLLQAGTSSKGKQFAAQHAEAIFVSAHAPAVCKKNIADIRVIAKEQFGRDPDNIKVLALVTPILGKTEEEAQAKLADYRKYASLEGALALFCGWTGIDLGKYGDEEELRQVESNAVKSTVEGYARFSPGTSKWTKHTVAEHVSIGGNGPILVGTPSQVADGLQIWLDEAGIDGFNLAYALFPQSFKDIIDLLLPELQSRGLFWDDYAVAGGTYRENFYEKKGQSGPLDEHVASTYRWKTGVDAKDHTIPE</sequence>
<dbReference type="EMBL" id="ML977376">
    <property type="protein sequence ID" value="KAF2105626.1"/>
    <property type="molecule type" value="Genomic_DNA"/>
</dbReference>
<dbReference type="AlphaFoldDB" id="A0A6A5YES8"/>
<dbReference type="NCBIfam" id="TIGR03860">
    <property type="entry name" value="FMN_nitrolo"/>
    <property type="match status" value="1"/>
</dbReference>